<feature type="coiled-coil region" evidence="9">
    <location>
        <begin position="466"/>
        <end position="500"/>
    </location>
</feature>
<name>A0A978UV89_ZIZJJ</name>
<comment type="subcellular location">
    <subcellularLocation>
        <location evidence="8">Chromosome</location>
        <location evidence="8">Centromere</location>
        <location evidence="8">Kinetochore</location>
    </subcellularLocation>
    <subcellularLocation>
        <location evidence="8">Nucleus</location>
    </subcellularLocation>
</comment>
<comment type="function">
    <text evidence="8">Acts as a component of the essential kinetochore-associated NDC80 complex, which is required for chromosome segregation and spindle checkpoint activity.</text>
</comment>
<comment type="subunit">
    <text evidence="8">Component of the NDC80 complex.</text>
</comment>
<dbReference type="GO" id="GO:0005634">
    <property type="term" value="C:nucleus"/>
    <property type="evidence" value="ECO:0007669"/>
    <property type="project" value="UniProtKB-SubCell"/>
</dbReference>
<dbReference type="AlphaFoldDB" id="A0A978UV89"/>
<dbReference type="GO" id="GO:0051301">
    <property type="term" value="P:cell division"/>
    <property type="evidence" value="ECO:0007669"/>
    <property type="project" value="UniProtKB-UniRule"/>
</dbReference>
<dbReference type="GO" id="GO:0051315">
    <property type="term" value="P:attachment of mitotic spindle microtubules to kinetochore"/>
    <property type="evidence" value="ECO:0007669"/>
    <property type="project" value="UniProtKB-UniRule"/>
</dbReference>
<keyword evidence="2 8" id="KW-0158">Chromosome</keyword>
<sequence length="607" mass="69221">MRGVAGGGRRRPKESFNPQPPPPPTPLDQQQLHYHRQLGAGVGNHRDSDASFASSRPSSIGVGRSAATTFDLYKDNRYQESTMNTINAYLASHSSTPLFLKYPYPSAKDITQTLTFLMTRLDFPSPKIEDLPLILKSLNYPFKLNKSILKSPGTPHQWPTFLAIIHWLFQVAVYNDHLSPENTMSFADSNPMQAYTLSSYSHFIRGDDDSVEELDREWLEKLEREKENAAEVVAVLEKTAAELEAKAAGLKSAPSRKEELEKEKELLEADVGKFHGVIEKLVEKIGQAEKDLVVKQKELEEKMVNNDRIRGENEELKRRVELQTINSRDVERMKRELQAVERDIGEAENSRNSWEEKTWDLEEKLGHKYKEIEALAMDCNVAMRRKLELYRLNAIHVMLRLKFLDGFQYALNANGSTPAEIMGIDYKSKLKPVLKSFGEDIKKNSVVKLEESISLQQQLTEISAKVEEKRNHIAKLQSHCYELEAQVNSLKKEINDYTESCAADAKKMVEDFEMEAHNLKILEREAADILKASKLKFEEAVKQSEEEVQKCAYELIALIDSVSKYKEYMQSKISEMKNDVSETAAALSNIYKSSLTTEFGNIFQANR</sequence>
<dbReference type="InterPro" id="IPR038273">
    <property type="entry name" value="Ndc80_sf"/>
</dbReference>
<keyword evidence="7 8" id="KW-0137">Centromere</keyword>
<evidence type="ECO:0000259" key="11">
    <source>
        <dbReference type="Pfam" id="PF03801"/>
    </source>
</evidence>
<feature type="domain" description="Kinetochore protein Ndc80 CH" evidence="11">
    <location>
        <begin position="73"/>
        <end position="176"/>
    </location>
</feature>
<keyword evidence="8" id="KW-0539">Nucleus</keyword>
<gene>
    <name evidence="12" type="ORF">FEM48_Zijuj09G0208200</name>
</gene>
<keyword evidence="8" id="KW-0995">Kinetochore</keyword>
<keyword evidence="4 8" id="KW-0498">Mitosis</keyword>
<evidence type="ECO:0000256" key="5">
    <source>
        <dbReference type="ARBA" id="ARBA00023054"/>
    </source>
</evidence>
<evidence type="ECO:0000256" key="9">
    <source>
        <dbReference type="SAM" id="Coils"/>
    </source>
</evidence>
<reference evidence="12" key="1">
    <citation type="journal article" date="2021" name="Front. Plant Sci.">
        <title>Chromosome-Scale Genome Assembly for Chinese Sour Jujube and Insights Into Its Genome Evolution and Domestication Signature.</title>
        <authorList>
            <person name="Shen L.-Y."/>
            <person name="Luo H."/>
            <person name="Wang X.-L."/>
            <person name="Wang X.-M."/>
            <person name="Qiu X.-J."/>
            <person name="Liu H."/>
            <person name="Zhou S.-S."/>
            <person name="Jia K.-H."/>
            <person name="Nie S."/>
            <person name="Bao Y.-T."/>
            <person name="Zhang R.-G."/>
            <person name="Yun Q.-Z."/>
            <person name="Chai Y.-H."/>
            <person name="Lu J.-Y."/>
            <person name="Li Y."/>
            <person name="Zhao S.-W."/>
            <person name="Mao J.-F."/>
            <person name="Jia S.-G."/>
            <person name="Mao Y.-M."/>
        </authorList>
    </citation>
    <scope>NUCLEOTIDE SEQUENCE</scope>
    <source>
        <strain evidence="12">AT0</strain>
        <tissue evidence="12">Leaf</tissue>
    </source>
</reference>
<dbReference type="EMBL" id="JAEACU010000009">
    <property type="protein sequence ID" value="KAH7518789.1"/>
    <property type="molecule type" value="Genomic_DNA"/>
</dbReference>
<evidence type="ECO:0000256" key="6">
    <source>
        <dbReference type="ARBA" id="ARBA00023306"/>
    </source>
</evidence>
<evidence type="ECO:0000256" key="4">
    <source>
        <dbReference type="ARBA" id="ARBA00022776"/>
    </source>
</evidence>
<protein>
    <recommendedName>
        <fullName evidence="8">Kinetochore protein NDC80</fullName>
    </recommendedName>
</protein>
<evidence type="ECO:0000313" key="13">
    <source>
        <dbReference type="Proteomes" id="UP000813462"/>
    </source>
</evidence>
<evidence type="ECO:0000256" key="3">
    <source>
        <dbReference type="ARBA" id="ARBA00022618"/>
    </source>
</evidence>
<feature type="coiled-coil region" evidence="9">
    <location>
        <begin position="219"/>
        <end position="357"/>
    </location>
</feature>
<keyword evidence="3 8" id="KW-0132">Cell division</keyword>
<proteinExistence type="inferred from homology"/>
<feature type="region of interest" description="Disordered" evidence="10">
    <location>
        <begin position="1"/>
        <end position="61"/>
    </location>
</feature>
<dbReference type="Proteomes" id="UP000813462">
    <property type="component" value="Unassembled WGS sequence"/>
</dbReference>
<comment type="caution">
    <text evidence="12">The sequence shown here is derived from an EMBL/GenBank/DDBJ whole genome shotgun (WGS) entry which is preliminary data.</text>
</comment>
<evidence type="ECO:0000256" key="1">
    <source>
        <dbReference type="ARBA" id="ARBA00007050"/>
    </source>
</evidence>
<dbReference type="PANTHER" id="PTHR46681:SF1">
    <property type="entry name" value="KINETOCHORE PROTEIN NDC80 HOMOLOG"/>
    <property type="match status" value="1"/>
</dbReference>
<feature type="compositionally biased region" description="Low complexity" evidence="10">
    <location>
        <begin position="50"/>
        <end position="59"/>
    </location>
</feature>
<dbReference type="PANTHER" id="PTHR46681">
    <property type="entry name" value="KINETOCHORE PROTEIN NDC80 HOMOLOG"/>
    <property type="match status" value="1"/>
</dbReference>
<keyword evidence="6 8" id="KW-0131">Cell cycle</keyword>
<dbReference type="InterPro" id="IPR055307">
    <property type="entry name" value="NDC80_plants"/>
</dbReference>
<evidence type="ECO:0000313" key="12">
    <source>
        <dbReference type="EMBL" id="KAH7518789.1"/>
    </source>
</evidence>
<evidence type="ECO:0000256" key="8">
    <source>
        <dbReference type="RuleBase" id="RU368072"/>
    </source>
</evidence>
<dbReference type="Gene3D" id="1.10.418.30">
    <property type="entry name" value="Ncd80 complex, Ncd80 subunit"/>
    <property type="match status" value="1"/>
</dbReference>
<evidence type="ECO:0000256" key="7">
    <source>
        <dbReference type="ARBA" id="ARBA00023328"/>
    </source>
</evidence>
<evidence type="ECO:0000256" key="10">
    <source>
        <dbReference type="SAM" id="MobiDB-lite"/>
    </source>
</evidence>
<dbReference type="InterPro" id="IPR055260">
    <property type="entry name" value="Ndc80_CH"/>
</dbReference>
<keyword evidence="5 9" id="KW-0175">Coiled coil</keyword>
<evidence type="ECO:0000256" key="2">
    <source>
        <dbReference type="ARBA" id="ARBA00022454"/>
    </source>
</evidence>
<organism evidence="12 13">
    <name type="scientific">Ziziphus jujuba var. spinosa</name>
    <dbReference type="NCBI Taxonomy" id="714518"/>
    <lineage>
        <taxon>Eukaryota</taxon>
        <taxon>Viridiplantae</taxon>
        <taxon>Streptophyta</taxon>
        <taxon>Embryophyta</taxon>
        <taxon>Tracheophyta</taxon>
        <taxon>Spermatophyta</taxon>
        <taxon>Magnoliopsida</taxon>
        <taxon>eudicotyledons</taxon>
        <taxon>Gunneridae</taxon>
        <taxon>Pentapetalae</taxon>
        <taxon>rosids</taxon>
        <taxon>fabids</taxon>
        <taxon>Rosales</taxon>
        <taxon>Rhamnaceae</taxon>
        <taxon>Paliureae</taxon>
        <taxon>Ziziphus</taxon>
    </lineage>
</organism>
<dbReference type="Gene3D" id="6.10.250.1950">
    <property type="match status" value="1"/>
</dbReference>
<dbReference type="GO" id="GO:0031262">
    <property type="term" value="C:Ndc80 complex"/>
    <property type="evidence" value="ECO:0007669"/>
    <property type="project" value="UniProtKB-UniRule"/>
</dbReference>
<dbReference type="Pfam" id="PF03801">
    <property type="entry name" value="Ndc80_HEC"/>
    <property type="match status" value="1"/>
</dbReference>
<accession>A0A978UV89</accession>
<comment type="similarity">
    <text evidence="1 8">Belongs to the NDC80/HEC1 family.</text>
</comment>